<reference evidence="5 6" key="1">
    <citation type="submission" date="2019-10" db="EMBL/GenBank/DDBJ databases">
        <title>Draft whole-genome sequence of the purple nonsulfur photosynthetic bacterium Roseospira navarrensis DSM 15114.</title>
        <authorList>
            <person name="Kyndt J.A."/>
            <person name="Meyer T.E."/>
        </authorList>
    </citation>
    <scope>NUCLEOTIDE SEQUENCE [LARGE SCALE GENOMIC DNA]</scope>
    <source>
        <strain evidence="5 6">DSM 15114</strain>
    </source>
</reference>
<proteinExistence type="predicted"/>
<organism evidence="5 6">
    <name type="scientific">Roseospira navarrensis</name>
    <dbReference type="NCBI Taxonomy" id="140058"/>
    <lineage>
        <taxon>Bacteria</taxon>
        <taxon>Pseudomonadati</taxon>
        <taxon>Pseudomonadota</taxon>
        <taxon>Alphaproteobacteria</taxon>
        <taxon>Rhodospirillales</taxon>
        <taxon>Rhodospirillaceae</taxon>
        <taxon>Roseospira</taxon>
    </lineage>
</organism>
<dbReference type="GO" id="GO:0003700">
    <property type="term" value="F:DNA-binding transcription factor activity"/>
    <property type="evidence" value="ECO:0007669"/>
    <property type="project" value="InterPro"/>
</dbReference>
<sequence length="278" mass="30421">MQKVAALAPLARARGAGRDQGSRVAERLARDLFSGTYPPGSLLPREVDLAETFQVSRASVRAGLQSLAALGIISRHAGQGTVVREYGDWSILDPVVTRWMADYAGPNPEILRQIFEFRRVTEPFISAQAAERANARDLAEIEDGFLGMERALAETRMDAELPEAFSESDVAFHAAIYRATHNLVWSQLSHILRPTILIVIRKTNNTADELRDSLERHHRLMECIRLRQPQAAFDAAVHVMARTGQDLGLETGGAPADIALLARPWACPVPGPNDGSAA</sequence>
<dbReference type="Proteomes" id="UP000434582">
    <property type="component" value="Unassembled WGS sequence"/>
</dbReference>
<keyword evidence="1" id="KW-0805">Transcription regulation</keyword>
<dbReference type="SMART" id="SM00895">
    <property type="entry name" value="FCD"/>
    <property type="match status" value="1"/>
</dbReference>
<keyword evidence="3" id="KW-0804">Transcription</keyword>
<dbReference type="CDD" id="cd07377">
    <property type="entry name" value="WHTH_GntR"/>
    <property type="match status" value="1"/>
</dbReference>
<dbReference type="SUPFAM" id="SSF48008">
    <property type="entry name" value="GntR ligand-binding domain-like"/>
    <property type="match status" value="1"/>
</dbReference>
<dbReference type="InterPro" id="IPR036388">
    <property type="entry name" value="WH-like_DNA-bd_sf"/>
</dbReference>
<evidence type="ECO:0000313" key="5">
    <source>
        <dbReference type="EMBL" id="MQX35061.1"/>
    </source>
</evidence>
<evidence type="ECO:0000256" key="2">
    <source>
        <dbReference type="ARBA" id="ARBA00023125"/>
    </source>
</evidence>
<evidence type="ECO:0000256" key="3">
    <source>
        <dbReference type="ARBA" id="ARBA00023163"/>
    </source>
</evidence>
<dbReference type="Pfam" id="PF00392">
    <property type="entry name" value="GntR"/>
    <property type="match status" value="1"/>
</dbReference>
<dbReference type="InterPro" id="IPR000524">
    <property type="entry name" value="Tscrpt_reg_HTH_GntR"/>
</dbReference>
<feature type="domain" description="HTH gntR-type" evidence="4">
    <location>
        <begin position="18"/>
        <end position="86"/>
    </location>
</feature>
<name>A0A7X2D1W1_9PROT</name>
<gene>
    <name evidence="5" type="ORF">GHC57_00865</name>
</gene>
<dbReference type="Gene3D" id="1.10.10.10">
    <property type="entry name" value="Winged helix-like DNA-binding domain superfamily/Winged helix DNA-binding domain"/>
    <property type="match status" value="1"/>
</dbReference>
<evidence type="ECO:0000313" key="6">
    <source>
        <dbReference type="Proteomes" id="UP000434582"/>
    </source>
</evidence>
<dbReference type="OrthoDB" id="9809707at2"/>
<dbReference type="GO" id="GO:0003677">
    <property type="term" value="F:DNA binding"/>
    <property type="evidence" value="ECO:0007669"/>
    <property type="project" value="UniProtKB-KW"/>
</dbReference>
<dbReference type="PROSITE" id="PS50949">
    <property type="entry name" value="HTH_GNTR"/>
    <property type="match status" value="1"/>
</dbReference>
<dbReference type="SMART" id="SM00345">
    <property type="entry name" value="HTH_GNTR"/>
    <property type="match status" value="1"/>
</dbReference>
<comment type="caution">
    <text evidence="5">The sequence shown here is derived from an EMBL/GenBank/DDBJ whole genome shotgun (WGS) entry which is preliminary data.</text>
</comment>
<dbReference type="PRINTS" id="PR00035">
    <property type="entry name" value="HTHGNTR"/>
</dbReference>
<dbReference type="SUPFAM" id="SSF46785">
    <property type="entry name" value="Winged helix' DNA-binding domain"/>
    <property type="match status" value="1"/>
</dbReference>
<dbReference type="InterPro" id="IPR008920">
    <property type="entry name" value="TF_FadR/GntR_C"/>
</dbReference>
<dbReference type="Gene3D" id="1.20.120.530">
    <property type="entry name" value="GntR ligand-binding domain-like"/>
    <property type="match status" value="1"/>
</dbReference>
<keyword evidence="6" id="KW-1185">Reference proteome</keyword>
<dbReference type="Pfam" id="PF07729">
    <property type="entry name" value="FCD"/>
    <property type="match status" value="1"/>
</dbReference>
<dbReference type="AlphaFoldDB" id="A0A7X2D1W1"/>
<evidence type="ECO:0000259" key="4">
    <source>
        <dbReference type="PROSITE" id="PS50949"/>
    </source>
</evidence>
<accession>A0A7X2D1W1</accession>
<protein>
    <submittedName>
        <fullName evidence="5">FCD domain-containing protein</fullName>
    </submittedName>
</protein>
<keyword evidence="2" id="KW-0238">DNA-binding</keyword>
<dbReference type="EMBL" id="WIVE01000001">
    <property type="protein sequence ID" value="MQX35061.1"/>
    <property type="molecule type" value="Genomic_DNA"/>
</dbReference>
<dbReference type="InterPro" id="IPR036390">
    <property type="entry name" value="WH_DNA-bd_sf"/>
</dbReference>
<dbReference type="InterPro" id="IPR011711">
    <property type="entry name" value="GntR_C"/>
</dbReference>
<evidence type="ECO:0000256" key="1">
    <source>
        <dbReference type="ARBA" id="ARBA00023015"/>
    </source>
</evidence>
<dbReference type="PANTHER" id="PTHR43537">
    <property type="entry name" value="TRANSCRIPTIONAL REGULATOR, GNTR FAMILY"/>
    <property type="match status" value="1"/>
</dbReference>
<dbReference type="PANTHER" id="PTHR43537:SF44">
    <property type="entry name" value="GNTR FAMILY REGULATORY PROTEIN"/>
    <property type="match status" value="1"/>
</dbReference>